<dbReference type="PROSITE" id="PS51257">
    <property type="entry name" value="PROKAR_LIPOPROTEIN"/>
    <property type="match status" value="1"/>
</dbReference>
<name>A0A7S8E9I6_9CHLR</name>
<dbReference type="AlphaFoldDB" id="A0A7S8E9I6"/>
<evidence type="ECO:0000313" key="2">
    <source>
        <dbReference type="EMBL" id="QPC82866.1"/>
    </source>
</evidence>
<dbReference type="EMBL" id="CP062983">
    <property type="protein sequence ID" value="QPC82866.1"/>
    <property type="molecule type" value="Genomic_DNA"/>
</dbReference>
<protein>
    <recommendedName>
        <fullName evidence="4">Lipoprotein</fullName>
    </recommendedName>
</protein>
<feature type="chain" id="PRO_5032818961" description="Lipoprotein" evidence="1">
    <location>
        <begin position="33"/>
        <end position="276"/>
    </location>
</feature>
<accession>A0A7S8E9I6</accession>
<reference evidence="2 3" key="1">
    <citation type="submission" date="2020-02" db="EMBL/GenBank/DDBJ databases">
        <authorList>
            <person name="Zheng R.K."/>
            <person name="Sun C.M."/>
        </authorList>
    </citation>
    <scope>NUCLEOTIDE SEQUENCE [LARGE SCALE GENOMIC DNA]</scope>
    <source>
        <strain evidence="3">rifampicinis</strain>
    </source>
</reference>
<dbReference type="RefSeq" id="WP_195170935.1">
    <property type="nucleotide sequence ID" value="NZ_CP062983.1"/>
</dbReference>
<dbReference type="KEGG" id="pmet:G4Y79_00410"/>
<sequence length="276" mass="29767">MANKATISAMIKRRFILLCLLFVAAILSGCNARSTAIPTLMDIDASSTQAVLTQNAPPAGFDTVDFTDIDANLTRLTGWRYDASLVFRGTYASTTREANASTRASVWYNQVASARRVVAHVSGDLQENEQDTRYEAVRLGPDAFLVRDGTCLTNAGEDAAVAADLTAGELLGGIRTARVAPQKATINGESVWRYQFSQEDLILPAISLTEDGSINSVSGELWVAPEYHAVVRFYANINVENAFILGSTLPLTGTISLQYDLYDVGEVPNISVPFGC</sequence>
<dbReference type="Proteomes" id="UP000594468">
    <property type="component" value="Chromosome"/>
</dbReference>
<proteinExistence type="predicted"/>
<evidence type="ECO:0000313" key="3">
    <source>
        <dbReference type="Proteomes" id="UP000594468"/>
    </source>
</evidence>
<keyword evidence="3" id="KW-1185">Reference proteome</keyword>
<evidence type="ECO:0008006" key="4">
    <source>
        <dbReference type="Google" id="ProtNLM"/>
    </source>
</evidence>
<keyword evidence="1" id="KW-0732">Signal</keyword>
<feature type="signal peptide" evidence="1">
    <location>
        <begin position="1"/>
        <end position="32"/>
    </location>
</feature>
<evidence type="ECO:0000256" key="1">
    <source>
        <dbReference type="SAM" id="SignalP"/>
    </source>
</evidence>
<gene>
    <name evidence="2" type="ORF">G4Y79_00410</name>
</gene>
<organism evidence="2 3">
    <name type="scientific">Phototrophicus methaneseepsis</name>
    <dbReference type="NCBI Taxonomy" id="2710758"/>
    <lineage>
        <taxon>Bacteria</taxon>
        <taxon>Bacillati</taxon>
        <taxon>Chloroflexota</taxon>
        <taxon>Candidatus Thermofontia</taxon>
        <taxon>Phototrophicales</taxon>
        <taxon>Phototrophicaceae</taxon>
        <taxon>Phototrophicus</taxon>
    </lineage>
</organism>